<dbReference type="EMBL" id="QNUK01002817">
    <property type="protein sequence ID" value="KAF5879800.1"/>
    <property type="molecule type" value="Genomic_DNA"/>
</dbReference>
<dbReference type="Proteomes" id="UP000727407">
    <property type="component" value="Unassembled WGS sequence"/>
</dbReference>
<gene>
    <name evidence="2" type="ORF">DAT39_023698</name>
</gene>
<sequence>MRGEPASRGGTAVPMAATRAGQAPTPGGSRVPVYQHRGVEGTTPEARCLPPESLFLSTPGGMARFGIAKWLAYGLKR</sequence>
<comment type="caution">
    <text evidence="2">The sequence shown here is derived from an EMBL/GenBank/DDBJ whole genome shotgun (WGS) entry which is preliminary data.</text>
</comment>
<name>A0A8J4X6V7_CLAMG</name>
<evidence type="ECO:0000313" key="2">
    <source>
        <dbReference type="EMBL" id="KAF5879800.1"/>
    </source>
</evidence>
<organism evidence="2 3">
    <name type="scientific">Clarias magur</name>
    <name type="common">Asian catfish</name>
    <name type="synonym">Macropteronotus magur</name>
    <dbReference type="NCBI Taxonomy" id="1594786"/>
    <lineage>
        <taxon>Eukaryota</taxon>
        <taxon>Metazoa</taxon>
        <taxon>Chordata</taxon>
        <taxon>Craniata</taxon>
        <taxon>Vertebrata</taxon>
        <taxon>Euteleostomi</taxon>
        <taxon>Actinopterygii</taxon>
        <taxon>Neopterygii</taxon>
        <taxon>Teleostei</taxon>
        <taxon>Ostariophysi</taxon>
        <taxon>Siluriformes</taxon>
        <taxon>Clariidae</taxon>
        <taxon>Clarias</taxon>
    </lineage>
</organism>
<keyword evidence="3" id="KW-1185">Reference proteome</keyword>
<reference evidence="2" key="1">
    <citation type="submission" date="2020-07" db="EMBL/GenBank/DDBJ databases">
        <title>Clarias magur genome sequencing, assembly and annotation.</title>
        <authorList>
            <person name="Kushwaha B."/>
            <person name="Kumar R."/>
            <person name="Das P."/>
            <person name="Joshi C.G."/>
            <person name="Kumar D."/>
            <person name="Nagpure N.S."/>
            <person name="Pandey M."/>
            <person name="Agarwal S."/>
            <person name="Srivastava S."/>
            <person name="Singh M."/>
            <person name="Sahoo L."/>
            <person name="Jayasankar P."/>
            <person name="Meher P.K."/>
            <person name="Koringa P.G."/>
            <person name="Iquebal M.A."/>
            <person name="Das S.P."/>
            <person name="Bit A."/>
            <person name="Patnaik S."/>
            <person name="Patel N."/>
            <person name="Shah T.M."/>
            <person name="Hinsu A."/>
            <person name="Jena J.K."/>
        </authorList>
    </citation>
    <scope>NUCLEOTIDE SEQUENCE</scope>
    <source>
        <strain evidence="2">CIFAMagur01</strain>
        <tissue evidence="2">Testis</tissue>
    </source>
</reference>
<protein>
    <submittedName>
        <fullName evidence="2">Uncharacterized protein</fullName>
    </submittedName>
</protein>
<dbReference type="AlphaFoldDB" id="A0A8J4X6V7"/>
<evidence type="ECO:0000313" key="3">
    <source>
        <dbReference type="Proteomes" id="UP000727407"/>
    </source>
</evidence>
<evidence type="ECO:0000256" key="1">
    <source>
        <dbReference type="SAM" id="MobiDB-lite"/>
    </source>
</evidence>
<proteinExistence type="predicted"/>
<accession>A0A8J4X6V7</accession>
<feature type="region of interest" description="Disordered" evidence="1">
    <location>
        <begin position="1"/>
        <end position="33"/>
    </location>
</feature>
<feature type="non-terminal residue" evidence="2">
    <location>
        <position position="77"/>
    </location>
</feature>